<organism evidence="3 4">
    <name type="scientific">Devosia algicola</name>
    <dbReference type="NCBI Taxonomy" id="3026418"/>
    <lineage>
        <taxon>Bacteria</taxon>
        <taxon>Pseudomonadati</taxon>
        <taxon>Pseudomonadota</taxon>
        <taxon>Alphaproteobacteria</taxon>
        <taxon>Hyphomicrobiales</taxon>
        <taxon>Devosiaceae</taxon>
        <taxon>Devosia</taxon>
    </lineage>
</organism>
<protein>
    <submittedName>
        <fullName evidence="3">MBL fold metallo-hydrolase</fullName>
    </submittedName>
</protein>
<keyword evidence="4" id="KW-1185">Reference proteome</keyword>
<dbReference type="Gene3D" id="3.60.15.10">
    <property type="entry name" value="Ribonuclease Z/Hydroxyacylglutathione hydrolase-like"/>
    <property type="match status" value="1"/>
</dbReference>
<sequence length="259" mass="27878">MTKRRHVIAGLSALPFASFAPFVSHTFAQSGEAMLEGDIIETDDGNLTIHPVDHASLLLGWKDQVIYADPVGGAERYANLPAPTAIVITHGHGDHFDVPTLEAIAAGGIPLITNQDVFEKLPDALKPNATGMANGDEGVLNGLSIAAISAFNTTPDRAKYHPPGVGNGYLLKFDNKIVYVAGDTEPTPHMLALENIDVAFLPMNLPYTMTVEQAGEAIKTFKPKITYPYHYGDSDLSILEGLVGDASEVRLRDWYPNKA</sequence>
<evidence type="ECO:0000313" key="4">
    <source>
        <dbReference type="Proteomes" id="UP001220530"/>
    </source>
</evidence>
<evidence type="ECO:0000313" key="3">
    <source>
        <dbReference type="EMBL" id="WDR01542.1"/>
    </source>
</evidence>
<feature type="domain" description="Metallo-beta-lactamase" evidence="2">
    <location>
        <begin position="76"/>
        <end position="231"/>
    </location>
</feature>
<dbReference type="Proteomes" id="UP001220530">
    <property type="component" value="Chromosome"/>
</dbReference>
<dbReference type="InterPro" id="IPR001279">
    <property type="entry name" value="Metallo-B-lactamas"/>
</dbReference>
<proteinExistence type="predicted"/>
<dbReference type="EMBL" id="CP118246">
    <property type="protein sequence ID" value="WDR01542.1"/>
    <property type="molecule type" value="Genomic_DNA"/>
</dbReference>
<feature type="chain" id="PRO_5045780019" evidence="1">
    <location>
        <begin position="21"/>
        <end position="259"/>
    </location>
</feature>
<dbReference type="InterPro" id="IPR036866">
    <property type="entry name" value="RibonucZ/Hydroxyglut_hydro"/>
</dbReference>
<dbReference type="RefSeq" id="WP_282217952.1">
    <property type="nucleotide sequence ID" value="NZ_CP118246.1"/>
</dbReference>
<dbReference type="InterPro" id="IPR050114">
    <property type="entry name" value="UPF0173_UPF0282_UlaG_hydrolase"/>
</dbReference>
<name>A0ABY7YK35_9HYPH</name>
<evidence type="ECO:0000256" key="1">
    <source>
        <dbReference type="SAM" id="SignalP"/>
    </source>
</evidence>
<dbReference type="PANTHER" id="PTHR43546:SF3">
    <property type="entry name" value="UPF0173 METAL-DEPENDENT HYDROLASE MJ1163"/>
    <property type="match status" value="1"/>
</dbReference>
<keyword evidence="1" id="KW-0732">Signal</keyword>
<dbReference type="SUPFAM" id="SSF56281">
    <property type="entry name" value="Metallo-hydrolase/oxidoreductase"/>
    <property type="match status" value="1"/>
</dbReference>
<dbReference type="PANTHER" id="PTHR43546">
    <property type="entry name" value="UPF0173 METAL-DEPENDENT HYDROLASE MJ1163-RELATED"/>
    <property type="match status" value="1"/>
</dbReference>
<dbReference type="Pfam" id="PF12706">
    <property type="entry name" value="Lactamase_B_2"/>
    <property type="match status" value="1"/>
</dbReference>
<reference evidence="3 4" key="1">
    <citation type="submission" date="2023-02" db="EMBL/GenBank/DDBJ databases">
        <title>Devosia algicola sp. nov., isolated from the phycosphere of marine algae.</title>
        <authorList>
            <person name="Kim J.M."/>
            <person name="Lee J.K."/>
            <person name="Choi B.J."/>
            <person name="Bayburt H."/>
            <person name="Jeon C.O."/>
        </authorList>
    </citation>
    <scope>NUCLEOTIDE SEQUENCE [LARGE SCALE GENOMIC DNA]</scope>
    <source>
        <strain evidence="3 4">G20-9</strain>
    </source>
</reference>
<feature type="signal peptide" evidence="1">
    <location>
        <begin position="1"/>
        <end position="20"/>
    </location>
</feature>
<gene>
    <name evidence="3" type="ORF">PSQ19_12175</name>
</gene>
<evidence type="ECO:0000259" key="2">
    <source>
        <dbReference type="Pfam" id="PF12706"/>
    </source>
</evidence>
<accession>A0ABY7YK35</accession>